<reference evidence="2" key="2">
    <citation type="submission" date="2020-11" db="EMBL/GenBank/DDBJ databases">
        <title>Whole genome sequencing of Colletotrichum sp.</title>
        <authorList>
            <person name="Li H."/>
        </authorList>
    </citation>
    <scope>NUCLEOTIDE SEQUENCE</scope>
    <source>
        <strain evidence="2">CkLH20</strain>
    </source>
</reference>
<gene>
    <name evidence="2" type="ORF">CkaCkLH20_00665</name>
</gene>
<dbReference type="Pfam" id="PF01636">
    <property type="entry name" value="APH"/>
    <property type="match status" value="2"/>
</dbReference>
<dbReference type="OrthoDB" id="10003767at2759"/>
<keyword evidence="3" id="KW-1185">Reference proteome</keyword>
<dbReference type="InterPro" id="IPR002575">
    <property type="entry name" value="Aminoglycoside_PTrfase"/>
</dbReference>
<dbReference type="InterPro" id="IPR051678">
    <property type="entry name" value="AGP_Transferase"/>
</dbReference>
<dbReference type="EMBL" id="JAATWM020000002">
    <property type="protein sequence ID" value="KAF9881519.1"/>
    <property type="molecule type" value="Genomic_DNA"/>
</dbReference>
<feature type="domain" description="Aminoglycoside phosphotransferase" evidence="1">
    <location>
        <begin position="241"/>
        <end position="305"/>
    </location>
</feature>
<dbReference type="InterPro" id="IPR011009">
    <property type="entry name" value="Kinase-like_dom_sf"/>
</dbReference>
<evidence type="ECO:0000259" key="1">
    <source>
        <dbReference type="Pfam" id="PF01636"/>
    </source>
</evidence>
<reference evidence="2" key="1">
    <citation type="submission" date="2020-03" db="EMBL/GenBank/DDBJ databases">
        <authorList>
            <person name="He L."/>
        </authorList>
    </citation>
    <scope>NUCLEOTIDE SEQUENCE</scope>
    <source>
        <strain evidence="2">CkLH20</strain>
    </source>
</reference>
<comment type="caution">
    <text evidence="2">The sequence shown here is derived from an EMBL/GenBank/DDBJ whole genome shotgun (WGS) entry which is preliminary data.</text>
</comment>
<dbReference type="SUPFAM" id="SSF56112">
    <property type="entry name" value="Protein kinase-like (PK-like)"/>
    <property type="match status" value="1"/>
</dbReference>
<feature type="domain" description="Aminoglycoside phosphotransferase" evidence="1">
    <location>
        <begin position="49"/>
        <end position="183"/>
    </location>
</feature>
<proteinExistence type="predicted"/>
<dbReference type="PANTHER" id="PTHR21310">
    <property type="entry name" value="AMINOGLYCOSIDE PHOSPHOTRANSFERASE-RELATED-RELATED"/>
    <property type="match status" value="1"/>
</dbReference>
<dbReference type="GeneID" id="62156459"/>
<dbReference type="Proteomes" id="UP000781932">
    <property type="component" value="Unassembled WGS sequence"/>
</dbReference>
<name>A0A9P6LMH7_9PEZI</name>
<evidence type="ECO:0000313" key="2">
    <source>
        <dbReference type="EMBL" id="KAF9881519.1"/>
    </source>
</evidence>
<dbReference type="RefSeq" id="XP_038750980.1">
    <property type="nucleotide sequence ID" value="XM_038883385.1"/>
</dbReference>
<dbReference type="PANTHER" id="PTHR21310:SF13">
    <property type="entry name" value="AMINOGLYCOSIDE PHOSPHOTRANSFERASE DOMAIN-CONTAINING PROTEIN"/>
    <property type="match status" value="1"/>
</dbReference>
<dbReference type="AlphaFoldDB" id="A0A9P6LMH7"/>
<sequence length="438" mass="50666">MTRPSRDGLYWEDGLWDITPRWAREPSIAAIEKVCRRKLGVDDSAWCDVSFFAEGAFNKLYLVKSDGDKRIMRVSLPVCPGDKTRGEVATLSWIRRWTDVPVPEVFTFNDSNNDEIGFEWILMEFMPGASAYSRWRGMSMAQKTALVEKIADYQAQILNSGPQQEPFRGIGTPRLESSIDVQSEEGHVVISKMMSLAFFWGDNYDFDVPRGPFRSSHDWLSSLIRIIILNNQKVIREAEDEDDKEDAERTLPIAQKLLDLLPRIFPAIQHPPERTFLQHNDLSLQNILVDDNGNLTAILDWECVSAVPLWAVTSLPDFLSGLRREEKPNRDRYADESESDVSSRYPILDNEGKQDIYWDHLLQYEQTRLREAYAARMRKSRPDWETEVEESLLKTDFLEAIHFCRSAFHLRSIPKWIDSITAGKFQRLGDMLYEHPLV</sequence>
<accession>A0A9P6LMH7</accession>
<organism evidence="2 3">
    <name type="scientific">Colletotrichum karsti</name>
    <dbReference type="NCBI Taxonomy" id="1095194"/>
    <lineage>
        <taxon>Eukaryota</taxon>
        <taxon>Fungi</taxon>
        <taxon>Dikarya</taxon>
        <taxon>Ascomycota</taxon>
        <taxon>Pezizomycotina</taxon>
        <taxon>Sordariomycetes</taxon>
        <taxon>Hypocreomycetidae</taxon>
        <taxon>Glomerellales</taxon>
        <taxon>Glomerellaceae</taxon>
        <taxon>Colletotrichum</taxon>
        <taxon>Colletotrichum boninense species complex</taxon>
    </lineage>
</organism>
<dbReference type="Gene3D" id="3.90.1200.10">
    <property type="match status" value="1"/>
</dbReference>
<evidence type="ECO:0000313" key="3">
    <source>
        <dbReference type="Proteomes" id="UP000781932"/>
    </source>
</evidence>
<protein>
    <recommendedName>
        <fullName evidence="1">Aminoglycoside phosphotransferase domain-containing protein</fullName>
    </recommendedName>
</protein>